<dbReference type="CAZy" id="GT2">
    <property type="family name" value="Glycosyltransferase Family 2"/>
</dbReference>
<dbReference type="CDD" id="cd02511">
    <property type="entry name" value="Beta4Glucosyltransferase"/>
    <property type="match status" value="1"/>
</dbReference>
<dbReference type="PANTHER" id="PTHR43630:SF2">
    <property type="entry name" value="GLYCOSYLTRANSFERASE"/>
    <property type="match status" value="1"/>
</dbReference>
<dbReference type="Gene3D" id="1.25.40.10">
    <property type="entry name" value="Tetratricopeptide repeat domain"/>
    <property type="match status" value="1"/>
</dbReference>
<dbReference type="Pfam" id="PF00535">
    <property type="entry name" value="Glycos_transf_2"/>
    <property type="match status" value="1"/>
</dbReference>
<dbReference type="Proteomes" id="UP000001556">
    <property type="component" value="Chromosome"/>
</dbReference>
<dbReference type="Gene3D" id="3.90.550.10">
    <property type="entry name" value="Spore Coat Polysaccharide Biosynthesis Protein SpsA, Chain A"/>
    <property type="match status" value="1"/>
</dbReference>
<dbReference type="STRING" id="349161.Dred_1385"/>
<gene>
    <name evidence="2" type="ordered locus">Dred_1385</name>
</gene>
<dbReference type="PANTHER" id="PTHR43630">
    <property type="entry name" value="POLY-BETA-1,6-N-ACETYL-D-GLUCOSAMINE SYNTHASE"/>
    <property type="match status" value="1"/>
</dbReference>
<dbReference type="InterPro" id="IPR011990">
    <property type="entry name" value="TPR-like_helical_dom_sf"/>
</dbReference>
<dbReference type="SMART" id="SM00028">
    <property type="entry name" value="TPR"/>
    <property type="match status" value="4"/>
</dbReference>
<dbReference type="SUPFAM" id="SSF48452">
    <property type="entry name" value="TPR-like"/>
    <property type="match status" value="1"/>
</dbReference>
<reference evidence="2 3" key="1">
    <citation type="submission" date="2007-03" db="EMBL/GenBank/DDBJ databases">
        <title>Complete sequence of Desulfotomaculum reducens MI-1.</title>
        <authorList>
            <consortium name="US DOE Joint Genome Institute"/>
            <person name="Copeland A."/>
            <person name="Lucas S."/>
            <person name="Lapidus A."/>
            <person name="Barry K."/>
            <person name="Detter J.C."/>
            <person name="Glavina del Rio T."/>
            <person name="Hammon N."/>
            <person name="Israni S."/>
            <person name="Dalin E."/>
            <person name="Tice H."/>
            <person name="Pitluck S."/>
            <person name="Sims D."/>
            <person name="Brettin T."/>
            <person name="Bruce D."/>
            <person name="Han C."/>
            <person name="Tapia R."/>
            <person name="Schmutz J."/>
            <person name="Larimer F."/>
            <person name="Land M."/>
            <person name="Hauser L."/>
            <person name="Kyrpides N."/>
            <person name="Kim E."/>
            <person name="Tebo B.M."/>
            <person name="Richardson P."/>
        </authorList>
    </citation>
    <scope>NUCLEOTIDE SEQUENCE [LARGE SCALE GENOMIC DNA]</scope>
    <source>
        <strain evidence="2 3">MI-1</strain>
    </source>
</reference>
<evidence type="ECO:0000313" key="3">
    <source>
        <dbReference type="Proteomes" id="UP000001556"/>
    </source>
</evidence>
<dbReference type="InterPro" id="IPR019734">
    <property type="entry name" value="TPR_rpt"/>
</dbReference>
<dbReference type="EMBL" id="CP000612">
    <property type="protein sequence ID" value="ABO49915.1"/>
    <property type="molecule type" value="Genomic_DNA"/>
</dbReference>
<dbReference type="eggNOG" id="COG0457">
    <property type="taxonomic scope" value="Bacteria"/>
</dbReference>
<dbReference type="AlphaFoldDB" id="A4J4B2"/>
<proteinExistence type="predicted"/>
<dbReference type="RefSeq" id="WP_011877735.1">
    <property type="nucleotide sequence ID" value="NC_009253.1"/>
</dbReference>
<keyword evidence="3" id="KW-1185">Reference proteome</keyword>
<dbReference type="HOGENOM" id="CLU_023736_3_1_9"/>
<organism evidence="2 3">
    <name type="scientific">Desulforamulus reducens (strain ATCC BAA-1160 / DSM 100696 / MI-1)</name>
    <name type="common">Desulfotomaculum reducens</name>
    <dbReference type="NCBI Taxonomy" id="349161"/>
    <lineage>
        <taxon>Bacteria</taxon>
        <taxon>Bacillati</taxon>
        <taxon>Bacillota</taxon>
        <taxon>Clostridia</taxon>
        <taxon>Eubacteriales</taxon>
        <taxon>Peptococcaceae</taxon>
        <taxon>Desulforamulus</taxon>
    </lineage>
</organism>
<evidence type="ECO:0000259" key="1">
    <source>
        <dbReference type="Pfam" id="PF00535"/>
    </source>
</evidence>
<accession>A4J4B2</accession>
<keyword evidence="2" id="KW-0808">Transferase</keyword>
<feature type="domain" description="Glycosyltransferase 2-like" evidence="1">
    <location>
        <begin position="6"/>
        <end position="114"/>
    </location>
</feature>
<dbReference type="eggNOG" id="COG0463">
    <property type="taxonomic scope" value="Bacteria"/>
</dbReference>
<dbReference type="KEGG" id="drm:Dred_1385"/>
<dbReference type="OrthoDB" id="9815923at2"/>
<dbReference type="InterPro" id="IPR029044">
    <property type="entry name" value="Nucleotide-diphossugar_trans"/>
</dbReference>
<sequence length="377" mass="43260">MAKTISLCIIAKDEEQNIARCINSAKDYVDQIIVVDTGSTDYTVELAEELGAEVYHFIWQDDFALARNKSLEHATGDWILFLDCDEELDPDTAPLLKGVIENENFNGYSLKIINMFNNQPGTRFLGFRMFRNSPLHRFECPIHEQILPSVIRNSSRDKIGQSDITIYHYGYDIDEAANKNKIERNLRILHKAHQDYGNTGFIPFYIAVEHQKMGDYQKALDYYTLSLGRSDINENYVPSMIRSMVTCYINLQQYQEGLDFADKFLKVFPNYTDLVYLKGILYSHLDNIPQALECMNQCIAMGPPPINLFSVHGIADEKPKSFIQNITEGLIRQGLELFIQGNKAQAYTALDTAFQQLKKTPDEECYTQMIETMISFL</sequence>
<dbReference type="GO" id="GO:0016740">
    <property type="term" value="F:transferase activity"/>
    <property type="evidence" value="ECO:0007669"/>
    <property type="project" value="UniProtKB-KW"/>
</dbReference>
<evidence type="ECO:0000313" key="2">
    <source>
        <dbReference type="EMBL" id="ABO49915.1"/>
    </source>
</evidence>
<name>A4J4B2_DESRM</name>
<protein>
    <submittedName>
        <fullName evidence="2">Glycosyl transferase, family 2</fullName>
    </submittedName>
</protein>
<dbReference type="SUPFAM" id="SSF53448">
    <property type="entry name" value="Nucleotide-diphospho-sugar transferases"/>
    <property type="match status" value="1"/>
</dbReference>
<dbReference type="InterPro" id="IPR001173">
    <property type="entry name" value="Glyco_trans_2-like"/>
</dbReference>